<reference evidence="1 2" key="1">
    <citation type="submission" date="2016-05" db="EMBL/GenBank/DDBJ databases">
        <title>Genome sequencing reveals origins of a unique bacterial endosymbiosis in the earliest lineages of terrestrial Fungi.</title>
        <authorList>
            <consortium name="DOE Joint Genome Institute"/>
            <person name="Uehling J."/>
            <person name="Gryganskyi A."/>
            <person name="Hameed K."/>
            <person name="Tschaplinski T."/>
            <person name="Misztal P."/>
            <person name="Wu S."/>
            <person name="Desiro A."/>
            <person name="Vande Pol N."/>
            <person name="Du Z.-Y."/>
            <person name="Zienkiewicz A."/>
            <person name="Zienkiewicz K."/>
            <person name="Morin E."/>
            <person name="Tisserant E."/>
            <person name="Splivallo R."/>
            <person name="Hainaut M."/>
            <person name="Henrissat B."/>
            <person name="Ohm R."/>
            <person name="Kuo A."/>
            <person name="Yan J."/>
            <person name="Lipzen A."/>
            <person name="Nolan M."/>
            <person name="Labutti K."/>
            <person name="Barry K."/>
            <person name="Goldstein A."/>
            <person name="Labbe J."/>
            <person name="Schadt C."/>
            <person name="Tuskan G."/>
            <person name="Grigoriev I."/>
            <person name="Martin F."/>
            <person name="Vilgalys R."/>
            <person name="Bonito G."/>
        </authorList>
    </citation>
    <scope>NUCLEOTIDE SEQUENCE [LARGE SCALE GENOMIC DNA]</scope>
    <source>
        <strain evidence="1 2">AG-77</strain>
    </source>
</reference>
<dbReference type="GO" id="GO:0016301">
    <property type="term" value="F:kinase activity"/>
    <property type="evidence" value="ECO:0007669"/>
    <property type="project" value="UniProtKB-KW"/>
</dbReference>
<gene>
    <name evidence="1" type="ORF">K457DRAFT_26418</name>
</gene>
<sequence length="113" mass="12631">MNLETFNPSKPFTFGIELEIQIVNTHDYDLTKAASDLMRLVKDQKVPGDIKLEITESMIELATVTAAEKLNIGLCGGGTHAFQQWSDRQISDEPRFHYISELYASSPFVQAPA</sequence>
<protein>
    <submittedName>
        <fullName evidence="1">Glutamine synthetase/guanido kinase</fullName>
    </submittedName>
</protein>
<accession>A0A197JC76</accession>
<dbReference type="InterPro" id="IPR050141">
    <property type="entry name" value="GCL_type2/YbdK_subfam"/>
</dbReference>
<evidence type="ECO:0000313" key="2">
    <source>
        <dbReference type="Proteomes" id="UP000078512"/>
    </source>
</evidence>
<dbReference type="PANTHER" id="PTHR36510:SF1">
    <property type="entry name" value="GLUTAMATE--CYSTEINE LIGASE 2-RELATED"/>
    <property type="match status" value="1"/>
</dbReference>
<proteinExistence type="predicted"/>
<organism evidence="1 2">
    <name type="scientific">Linnemannia elongata AG-77</name>
    <dbReference type="NCBI Taxonomy" id="1314771"/>
    <lineage>
        <taxon>Eukaryota</taxon>
        <taxon>Fungi</taxon>
        <taxon>Fungi incertae sedis</taxon>
        <taxon>Mucoromycota</taxon>
        <taxon>Mortierellomycotina</taxon>
        <taxon>Mortierellomycetes</taxon>
        <taxon>Mortierellales</taxon>
        <taxon>Mortierellaceae</taxon>
        <taxon>Linnemannia</taxon>
    </lineage>
</organism>
<dbReference type="InterPro" id="IPR014746">
    <property type="entry name" value="Gln_synth/guanido_kin_cat_dom"/>
</dbReference>
<dbReference type="Proteomes" id="UP000078512">
    <property type="component" value="Unassembled WGS sequence"/>
</dbReference>
<name>A0A197JC76_9FUNG</name>
<dbReference type="Gene3D" id="3.30.590.20">
    <property type="match status" value="1"/>
</dbReference>
<dbReference type="PANTHER" id="PTHR36510">
    <property type="entry name" value="GLUTAMATE--CYSTEINE LIGASE 2-RELATED"/>
    <property type="match status" value="1"/>
</dbReference>
<dbReference type="EMBL" id="KV442240">
    <property type="protein sequence ID" value="OAQ22111.1"/>
    <property type="molecule type" value="Genomic_DNA"/>
</dbReference>
<keyword evidence="1" id="KW-0418">Kinase</keyword>
<keyword evidence="2" id="KW-1185">Reference proteome</keyword>
<dbReference type="AlphaFoldDB" id="A0A197JC76"/>
<dbReference type="SUPFAM" id="SSF55931">
    <property type="entry name" value="Glutamine synthetase/guanido kinase"/>
    <property type="match status" value="1"/>
</dbReference>
<dbReference type="GO" id="GO:0016879">
    <property type="term" value="F:ligase activity, forming carbon-nitrogen bonds"/>
    <property type="evidence" value="ECO:0007669"/>
    <property type="project" value="TreeGrafter"/>
</dbReference>
<evidence type="ECO:0000313" key="1">
    <source>
        <dbReference type="EMBL" id="OAQ22111.1"/>
    </source>
</evidence>
<dbReference type="STRING" id="1314771.A0A197JC76"/>
<keyword evidence="1" id="KW-0808">Transferase</keyword>
<dbReference type="OrthoDB" id="5563039at2759"/>